<evidence type="ECO:0000313" key="2">
    <source>
        <dbReference type="Proteomes" id="UP000192247"/>
    </source>
</evidence>
<accession>A0A1V9XNS5</accession>
<dbReference type="InParanoid" id="A0A1V9XNS5"/>
<dbReference type="EMBL" id="MNPL01006767">
    <property type="protein sequence ID" value="OQR75154.1"/>
    <property type="molecule type" value="Genomic_DNA"/>
</dbReference>
<keyword evidence="2" id="KW-1185">Reference proteome</keyword>
<evidence type="ECO:0000313" key="1">
    <source>
        <dbReference type="EMBL" id="OQR75154.1"/>
    </source>
</evidence>
<reference evidence="1 2" key="1">
    <citation type="journal article" date="2017" name="Gigascience">
        <title>Draft genome of the honey bee ectoparasitic mite, Tropilaelaps mercedesae, is shaped by the parasitic life history.</title>
        <authorList>
            <person name="Dong X."/>
            <person name="Armstrong S.D."/>
            <person name="Xia D."/>
            <person name="Makepeace B.L."/>
            <person name="Darby A.C."/>
            <person name="Kadowaki T."/>
        </authorList>
    </citation>
    <scope>NUCLEOTIDE SEQUENCE [LARGE SCALE GENOMIC DNA]</scope>
    <source>
        <strain evidence="1">Wuxi-XJTLU</strain>
    </source>
</reference>
<name>A0A1V9XNS5_9ACAR</name>
<gene>
    <name evidence="1" type="ORF">BIW11_08614</name>
</gene>
<comment type="caution">
    <text evidence="1">The sequence shown here is derived from an EMBL/GenBank/DDBJ whole genome shotgun (WGS) entry which is preliminary data.</text>
</comment>
<proteinExistence type="predicted"/>
<protein>
    <submittedName>
        <fullName evidence="1">Uncharacterized protein</fullName>
    </submittedName>
</protein>
<dbReference type="AlphaFoldDB" id="A0A1V9XNS5"/>
<dbReference type="Proteomes" id="UP000192247">
    <property type="component" value="Unassembled WGS sequence"/>
</dbReference>
<dbReference type="OrthoDB" id="10510670at2759"/>
<sequence length="310" mass="34835">MFFSNIASSDNANTRGITFTDSTDLSVSYGHAQTMHFFPQTRDVRDSHDYSSHPQAPKCSCHPTCHSAQSCLIAPCQVSDCCVHVPHKRIQYTPQSVFLLRPPNPGRLSVDHNVFFSEHELKKVADLCSENYNCEERNSSIADQLRDLVRHRNSHVKWIVACGSFTIVQCVAGRDSVLYAKFGDLYLAVLRSAYAEGRVAPSTDETPGFYVRDIKKLPSREPSPGTSEDITLHLFRSILRMHEFGKGVKICSELREVLYQRDSNVSWLVICGSSFIINTELNVDNPAIVYYGEMQETKVVVVKLAKVTDP</sequence>
<organism evidence="1 2">
    <name type="scientific">Tropilaelaps mercedesae</name>
    <dbReference type="NCBI Taxonomy" id="418985"/>
    <lineage>
        <taxon>Eukaryota</taxon>
        <taxon>Metazoa</taxon>
        <taxon>Ecdysozoa</taxon>
        <taxon>Arthropoda</taxon>
        <taxon>Chelicerata</taxon>
        <taxon>Arachnida</taxon>
        <taxon>Acari</taxon>
        <taxon>Parasitiformes</taxon>
        <taxon>Mesostigmata</taxon>
        <taxon>Gamasina</taxon>
        <taxon>Dermanyssoidea</taxon>
        <taxon>Laelapidae</taxon>
        <taxon>Tropilaelaps</taxon>
    </lineage>
</organism>